<feature type="region of interest" description="Disordered" evidence="1">
    <location>
        <begin position="369"/>
        <end position="437"/>
    </location>
</feature>
<feature type="compositionally biased region" description="Polar residues" evidence="1">
    <location>
        <begin position="373"/>
        <end position="386"/>
    </location>
</feature>
<reference evidence="2 4" key="1">
    <citation type="journal article" date="2015" name="Sci. Rep.">
        <title>Chromosome-level genome map provides insights into diverse defense mechanisms in the medicinal fungus Ganoderma sinense.</title>
        <authorList>
            <person name="Zhu Y."/>
            <person name="Xu J."/>
            <person name="Sun C."/>
            <person name="Zhou S."/>
            <person name="Xu H."/>
            <person name="Nelson D.R."/>
            <person name="Qian J."/>
            <person name="Song J."/>
            <person name="Luo H."/>
            <person name="Xiang L."/>
            <person name="Li Y."/>
            <person name="Xu Z."/>
            <person name="Ji A."/>
            <person name="Wang L."/>
            <person name="Lu S."/>
            <person name="Hayward A."/>
            <person name="Sun W."/>
            <person name="Li X."/>
            <person name="Schwartz D.C."/>
            <person name="Wang Y."/>
            <person name="Chen S."/>
        </authorList>
    </citation>
    <scope>NUCLEOTIDE SEQUENCE [LARGE SCALE GENOMIC DNA]</scope>
    <source>
        <strain evidence="2 4">ZZ0214-1</strain>
    </source>
</reference>
<name>A0A2G8SIF4_9APHY</name>
<dbReference type="Proteomes" id="UP000230002">
    <property type="component" value="Unassembled WGS sequence"/>
</dbReference>
<protein>
    <submittedName>
        <fullName evidence="2">Uncharacterized protein</fullName>
    </submittedName>
</protein>
<feature type="compositionally biased region" description="Low complexity" evidence="1">
    <location>
        <begin position="412"/>
        <end position="437"/>
    </location>
</feature>
<dbReference type="OrthoDB" id="2726580at2759"/>
<accession>A0A2G8SIF4</accession>
<feature type="compositionally biased region" description="Basic residues" evidence="1">
    <location>
        <begin position="395"/>
        <end position="411"/>
    </location>
</feature>
<feature type="compositionally biased region" description="Low complexity" evidence="1">
    <location>
        <begin position="456"/>
        <end position="489"/>
    </location>
</feature>
<dbReference type="EMBL" id="AYKW01000004">
    <property type="protein sequence ID" value="PIL35237.1"/>
    <property type="molecule type" value="Genomic_DNA"/>
</dbReference>
<evidence type="ECO:0000313" key="2">
    <source>
        <dbReference type="EMBL" id="PIL33555.1"/>
    </source>
</evidence>
<keyword evidence="4" id="KW-1185">Reference proteome</keyword>
<evidence type="ECO:0000313" key="3">
    <source>
        <dbReference type="EMBL" id="PIL35237.1"/>
    </source>
</evidence>
<dbReference type="AlphaFoldDB" id="A0A2G8SIF4"/>
<gene>
    <name evidence="3" type="ORF">GSI_03027</name>
    <name evidence="2" type="ORF">GSI_04178</name>
</gene>
<feature type="compositionally biased region" description="Low complexity" evidence="1">
    <location>
        <begin position="244"/>
        <end position="257"/>
    </location>
</feature>
<organism evidence="2 4">
    <name type="scientific">Ganoderma sinense ZZ0214-1</name>
    <dbReference type="NCBI Taxonomy" id="1077348"/>
    <lineage>
        <taxon>Eukaryota</taxon>
        <taxon>Fungi</taxon>
        <taxon>Dikarya</taxon>
        <taxon>Basidiomycota</taxon>
        <taxon>Agaricomycotina</taxon>
        <taxon>Agaricomycetes</taxon>
        <taxon>Polyporales</taxon>
        <taxon>Polyporaceae</taxon>
        <taxon>Ganoderma</taxon>
    </lineage>
</organism>
<evidence type="ECO:0000256" key="1">
    <source>
        <dbReference type="SAM" id="MobiDB-lite"/>
    </source>
</evidence>
<evidence type="ECO:0000313" key="4">
    <source>
        <dbReference type="Proteomes" id="UP000230002"/>
    </source>
</evidence>
<comment type="caution">
    <text evidence="2">The sequence shown here is derived from an EMBL/GenBank/DDBJ whole genome shotgun (WGS) entry which is preliminary data.</text>
</comment>
<proteinExistence type="predicted"/>
<feature type="region of interest" description="Disordered" evidence="1">
    <location>
        <begin position="452"/>
        <end position="489"/>
    </location>
</feature>
<dbReference type="EMBL" id="AYKW01000007">
    <property type="protein sequence ID" value="PIL33555.1"/>
    <property type="molecule type" value="Genomic_DNA"/>
</dbReference>
<sequence length="560" mass="61007">MPPRKAKPHPTSPTPFNQCRMTPVGVWSIVQHLRTQPLLTNIPEDRLFAMAIAFLAQGGTNDGQHHVEPGALHPSHYVAHGGEGRNWRDHLRRYFRITVMDHLTWLDRLSGGASIFVHLPGTRPPDTPAIIEEARLDVYYPPSIVRDFPTLNVVVARVVQYVAEGFAVLVMERWDRAKSLHEGGGLYDPSRPRQPSDRTVCEDLIPRSSTPYHVFPGRTPGTLEEIIARFLQNIPPPINPPLPAASATETAASATRSVTPNAHAPSASTVRSPRVFAPPNTPRVPKYISPENRPDVKLEYDSDKDPWTAEDLAVMVENMEGMQLRETPESPASELDELRRRVAELESIVTTQVQEIEHLHALLTRDMDMRSPTPRSQSAHPSTPSHTGTFGGNKGKGKNKSKGKNTPRNRSRSPSSLSSVSSVSSVTASSASPTPSRHAARLVPLFLQRGAQPATGAPRASHGSGASSSSSASQSAGSSRPSAPPTSSRGSNIIVGFFTDHCIVFHNLPNGAYGIIARIETEFPPERWLSAIRCFLPSCSEAVAQDLVEAMRQDSGLPSL</sequence>
<feature type="compositionally biased region" description="Basic and acidic residues" evidence="1">
    <location>
        <begin position="292"/>
        <end position="302"/>
    </location>
</feature>
<feature type="region of interest" description="Disordered" evidence="1">
    <location>
        <begin position="240"/>
        <end position="302"/>
    </location>
</feature>